<protein>
    <submittedName>
        <fullName evidence="2">Uncharacterized protein</fullName>
    </submittedName>
</protein>
<keyword evidence="1" id="KW-0472">Membrane</keyword>
<gene>
    <name evidence="2" type="ORF">BX592_12261</name>
</gene>
<keyword evidence="3" id="KW-1185">Reference proteome</keyword>
<evidence type="ECO:0000256" key="1">
    <source>
        <dbReference type="SAM" id="Phobius"/>
    </source>
</evidence>
<feature type="transmembrane region" description="Helical" evidence="1">
    <location>
        <begin position="18"/>
        <end position="38"/>
    </location>
</feature>
<dbReference type="Proteomes" id="UP000295509">
    <property type="component" value="Unassembled WGS sequence"/>
</dbReference>
<accession>A0A4R8LGI5</accession>
<evidence type="ECO:0000313" key="2">
    <source>
        <dbReference type="EMBL" id="TDY42252.1"/>
    </source>
</evidence>
<reference evidence="2 3" key="1">
    <citation type="submission" date="2019-03" db="EMBL/GenBank/DDBJ databases">
        <title>Genomic Encyclopedia of Type Strains, Phase III (KMG-III): the genomes of soil and plant-associated and newly described type strains.</title>
        <authorList>
            <person name="Whitman W."/>
        </authorList>
    </citation>
    <scope>NUCLEOTIDE SEQUENCE [LARGE SCALE GENOMIC DNA]</scope>
    <source>
        <strain evidence="2 3">LMG 29544</strain>
    </source>
</reference>
<proteinExistence type="predicted"/>
<dbReference type="AlphaFoldDB" id="A0A4R8LGI5"/>
<dbReference type="EMBL" id="SORE01000022">
    <property type="protein sequence ID" value="TDY42252.1"/>
    <property type="molecule type" value="Genomic_DNA"/>
</dbReference>
<organism evidence="2 3">
    <name type="scientific">Paraburkholderia rhizosphaerae</name>
    <dbReference type="NCBI Taxonomy" id="480658"/>
    <lineage>
        <taxon>Bacteria</taxon>
        <taxon>Pseudomonadati</taxon>
        <taxon>Pseudomonadota</taxon>
        <taxon>Betaproteobacteria</taxon>
        <taxon>Burkholderiales</taxon>
        <taxon>Burkholderiaceae</taxon>
        <taxon>Paraburkholderia</taxon>
    </lineage>
</organism>
<comment type="caution">
    <text evidence="2">The sequence shown here is derived from an EMBL/GenBank/DDBJ whole genome shotgun (WGS) entry which is preliminary data.</text>
</comment>
<name>A0A4R8LGI5_9BURK</name>
<keyword evidence="1" id="KW-1133">Transmembrane helix</keyword>
<sequence>MREKNANCVDKNGLKNCAWMVVAVLTAAMVIALTTLWMERRAPGNRAQPAWQTASSGIVSPRAFPGADQAGAALFGRQATVDVLEQLAAPRATPWVPAATSQSATLSEAYQRAMEFPVFDSLASRKDPEGLFETAAWADACRQVEVHDATLRCGDSRLRDPAYAETVLARAAGTGQAGAILELAMRYPTSWNTISLGNGVMLDDALYMLAQHGNLRALDLLRQWCTLGNHCKEPTLTRNVLMLLMFRATGVSYQAADAASGFEGSAADIRRAESRAAQMGLLH</sequence>
<evidence type="ECO:0000313" key="3">
    <source>
        <dbReference type="Proteomes" id="UP000295509"/>
    </source>
</evidence>
<keyword evidence="1" id="KW-0812">Transmembrane</keyword>